<feature type="domain" description="AMP-dependent synthetase/ligase" evidence="3">
    <location>
        <begin position="5"/>
        <end position="361"/>
    </location>
</feature>
<dbReference type="KEGG" id="sal:Sala_0912"/>
<keyword evidence="6" id="KW-1185">Reference proteome</keyword>
<dbReference type="RefSeq" id="WP_011541218.1">
    <property type="nucleotide sequence ID" value="NC_008048.1"/>
</dbReference>
<evidence type="ECO:0000259" key="4">
    <source>
        <dbReference type="Pfam" id="PF13193"/>
    </source>
</evidence>
<organism evidence="5 6">
    <name type="scientific">Sphingopyxis alaskensis (strain DSM 13593 / LMG 18877 / RB2256)</name>
    <name type="common">Sphingomonas alaskensis</name>
    <dbReference type="NCBI Taxonomy" id="317655"/>
    <lineage>
        <taxon>Bacteria</taxon>
        <taxon>Pseudomonadati</taxon>
        <taxon>Pseudomonadota</taxon>
        <taxon>Alphaproteobacteria</taxon>
        <taxon>Sphingomonadales</taxon>
        <taxon>Sphingomonadaceae</taxon>
        <taxon>Sphingopyxis</taxon>
    </lineage>
</organism>
<dbReference type="STRING" id="317655.Sala_0912"/>
<dbReference type="InterPro" id="IPR020845">
    <property type="entry name" value="AMP-binding_CS"/>
</dbReference>
<name>Q1GUP2_SPHAL</name>
<reference evidence="5 6" key="1">
    <citation type="journal article" date="2009" name="Proc. Natl. Acad. Sci. U.S.A.">
        <title>The genomic basis of trophic strategy in marine bacteria.</title>
        <authorList>
            <person name="Lauro F.M."/>
            <person name="McDougald D."/>
            <person name="Thomas T."/>
            <person name="Williams T.J."/>
            <person name="Egan S."/>
            <person name="Rice S."/>
            <person name="DeMaere M.Z."/>
            <person name="Ting L."/>
            <person name="Ertan H."/>
            <person name="Johnson J."/>
            <person name="Ferriera S."/>
            <person name="Lapidus A."/>
            <person name="Anderson I."/>
            <person name="Kyrpides N."/>
            <person name="Munk A.C."/>
            <person name="Detter C."/>
            <person name="Han C.S."/>
            <person name="Brown M.V."/>
            <person name="Robb F.T."/>
            <person name="Kjelleberg S."/>
            <person name="Cavicchioli R."/>
        </authorList>
    </citation>
    <scope>NUCLEOTIDE SEQUENCE [LARGE SCALE GENOMIC DNA]</scope>
    <source>
        <strain evidence="6">DSM 13593 / LMG 18877 / RB2256</strain>
    </source>
</reference>
<dbReference type="GO" id="GO:0031956">
    <property type="term" value="F:medium-chain fatty acid-CoA ligase activity"/>
    <property type="evidence" value="ECO:0007669"/>
    <property type="project" value="TreeGrafter"/>
</dbReference>
<dbReference type="Pfam" id="PF13193">
    <property type="entry name" value="AMP-binding_C"/>
    <property type="match status" value="1"/>
</dbReference>
<dbReference type="HOGENOM" id="CLU_000022_59_0_5"/>
<evidence type="ECO:0000256" key="2">
    <source>
        <dbReference type="ARBA" id="ARBA00022598"/>
    </source>
</evidence>
<dbReference type="EMBL" id="CP000356">
    <property type="protein sequence ID" value="ABF52630.1"/>
    <property type="molecule type" value="Genomic_DNA"/>
</dbReference>
<gene>
    <name evidence="5" type="ordered locus">Sala_0912</name>
</gene>
<dbReference type="eggNOG" id="COG0318">
    <property type="taxonomic scope" value="Bacteria"/>
</dbReference>
<dbReference type="GO" id="GO:0006631">
    <property type="term" value="P:fatty acid metabolic process"/>
    <property type="evidence" value="ECO:0007669"/>
    <property type="project" value="TreeGrafter"/>
</dbReference>
<dbReference type="PANTHER" id="PTHR43201:SF5">
    <property type="entry name" value="MEDIUM-CHAIN ACYL-COA LIGASE ACSF2, MITOCHONDRIAL"/>
    <property type="match status" value="1"/>
</dbReference>
<dbReference type="Gene3D" id="3.40.50.12780">
    <property type="entry name" value="N-terminal domain of ligase-like"/>
    <property type="match status" value="1"/>
</dbReference>
<dbReference type="Gene3D" id="3.30.300.30">
    <property type="match status" value="1"/>
</dbReference>
<dbReference type="InterPro" id="IPR000873">
    <property type="entry name" value="AMP-dep_synth/lig_dom"/>
</dbReference>
<dbReference type="Pfam" id="PF00501">
    <property type="entry name" value="AMP-binding"/>
    <property type="match status" value="1"/>
</dbReference>
<feature type="domain" description="AMP-binding enzyme C-terminal" evidence="4">
    <location>
        <begin position="421"/>
        <end position="499"/>
    </location>
</feature>
<proteinExistence type="inferred from homology"/>
<dbReference type="PROSITE" id="PS00455">
    <property type="entry name" value="AMP_BINDING"/>
    <property type="match status" value="1"/>
</dbReference>
<evidence type="ECO:0000259" key="3">
    <source>
        <dbReference type="Pfam" id="PF00501"/>
    </source>
</evidence>
<dbReference type="PANTHER" id="PTHR43201">
    <property type="entry name" value="ACYL-COA SYNTHETASE"/>
    <property type="match status" value="1"/>
</dbReference>
<dbReference type="InterPro" id="IPR042099">
    <property type="entry name" value="ANL_N_sf"/>
</dbReference>
<protein>
    <submittedName>
        <fullName evidence="5">AMP-dependent synthetase and ligase</fullName>
    </submittedName>
</protein>
<comment type="similarity">
    <text evidence="1">Belongs to the ATP-dependent AMP-binding enzyme family.</text>
</comment>
<evidence type="ECO:0000256" key="1">
    <source>
        <dbReference type="ARBA" id="ARBA00006432"/>
    </source>
</evidence>
<accession>Q1GUP2</accession>
<evidence type="ECO:0000313" key="6">
    <source>
        <dbReference type="Proteomes" id="UP000006578"/>
    </source>
</evidence>
<dbReference type="InterPro" id="IPR045851">
    <property type="entry name" value="AMP-bd_C_sf"/>
</dbReference>
<keyword evidence="2 5" id="KW-0436">Ligase</keyword>
<evidence type="ECO:0000313" key="5">
    <source>
        <dbReference type="EMBL" id="ABF52630.1"/>
    </source>
</evidence>
<dbReference type="OrthoDB" id="9803968at2"/>
<sequence>MHPRHFARKAPDRPAIVMAASGETVSYSALENVANRGAQLFRSLGIATGDTIALWLKNCRDYFEIYWAAQRAGLYVCPIATHLTVEEAAYILNDSGACLLITHADVAAAPDLVSERQRLIPDVRHIFGLEAGMDGFPSWRAALTGFPSKPIADETAGYHLVYSSGTTGRPKGIRLPLSGEAADAPHMLGDRVAGRYGVGEDSVILSPAPLYHTAPLVYGMVAHRLGATLIVMDHFDAEDMLRLIERHRVTFIQMVPTMFVRLLALPGTTRAQYDLSSLQKIVHAAAPCPVEIKRRMIDWLGPIIYEYYGGSEGNGSTFITPQEWLEHPGSVGRADWGTLHICDEEGNEVPPGVDGLIYFEGGWDFQYLNDPEKTRDARHPRHPAWSTLGDIGHVDKDGYLYLTDRKGFMIISGGVNIYPQEVENLLITHPRVADAAVIGVPSAEFGEAVKAVVQPLDPADATDEFAEELLRFCRARLSHVKCPRSIDFDPALPRLDTGKLYKRSIRDRYWPVAPT</sequence>
<dbReference type="Proteomes" id="UP000006578">
    <property type="component" value="Chromosome"/>
</dbReference>
<dbReference type="AlphaFoldDB" id="Q1GUP2"/>
<dbReference type="SUPFAM" id="SSF56801">
    <property type="entry name" value="Acetyl-CoA synthetase-like"/>
    <property type="match status" value="1"/>
</dbReference>
<dbReference type="InterPro" id="IPR025110">
    <property type="entry name" value="AMP-bd_C"/>
</dbReference>